<name>A0ABS5TDW5_9ACTN</name>
<sequence>MKTSAWVWVGCGVGLLIAAGLAFSGDLYPAVIMLILVSAVLIGYRVR</sequence>
<protein>
    <submittedName>
        <fullName evidence="2">Uncharacterized protein</fullName>
    </submittedName>
</protein>
<evidence type="ECO:0000313" key="3">
    <source>
        <dbReference type="Proteomes" id="UP001197247"/>
    </source>
</evidence>
<gene>
    <name evidence="2" type="ORF">KIH74_10040</name>
</gene>
<keyword evidence="1" id="KW-0472">Membrane</keyword>
<organism evidence="2 3">
    <name type="scientific">Kineosporia corallincola</name>
    <dbReference type="NCBI Taxonomy" id="2835133"/>
    <lineage>
        <taxon>Bacteria</taxon>
        <taxon>Bacillati</taxon>
        <taxon>Actinomycetota</taxon>
        <taxon>Actinomycetes</taxon>
        <taxon>Kineosporiales</taxon>
        <taxon>Kineosporiaceae</taxon>
        <taxon>Kineosporia</taxon>
    </lineage>
</organism>
<feature type="transmembrane region" description="Helical" evidence="1">
    <location>
        <begin position="28"/>
        <end position="46"/>
    </location>
</feature>
<evidence type="ECO:0000313" key="2">
    <source>
        <dbReference type="EMBL" id="MBT0769261.1"/>
    </source>
</evidence>
<evidence type="ECO:0000256" key="1">
    <source>
        <dbReference type="SAM" id="Phobius"/>
    </source>
</evidence>
<keyword evidence="1" id="KW-0812">Transmembrane</keyword>
<comment type="caution">
    <text evidence="2">The sequence shown here is derived from an EMBL/GenBank/DDBJ whole genome shotgun (WGS) entry which is preliminary data.</text>
</comment>
<dbReference type="Proteomes" id="UP001197247">
    <property type="component" value="Unassembled WGS sequence"/>
</dbReference>
<reference evidence="2 3" key="1">
    <citation type="submission" date="2021-05" db="EMBL/GenBank/DDBJ databases">
        <title>Kineosporia and Streptomyces sp. nov. two new marine actinobacteria isolated from Coral.</title>
        <authorList>
            <person name="Buangrab K."/>
            <person name="Sutthacheep M."/>
            <person name="Yeemin T."/>
            <person name="Harunari E."/>
            <person name="Igarashi Y."/>
            <person name="Kanchanasin P."/>
            <person name="Tanasupawat S."/>
            <person name="Phongsopitanun W."/>
        </authorList>
    </citation>
    <scope>NUCLEOTIDE SEQUENCE [LARGE SCALE GENOMIC DNA]</scope>
    <source>
        <strain evidence="2 3">J2-2</strain>
    </source>
</reference>
<proteinExistence type="predicted"/>
<dbReference type="RefSeq" id="WP_214155537.1">
    <property type="nucleotide sequence ID" value="NZ_JAHBAY010000003.1"/>
</dbReference>
<feature type="transmembrane region" description="Helical" evidence="1">
    <location>
        <begin position="5"/>
        <end position="22"/>
    </location>
</feature>
<accession>A0ABS5TDW5</accession>
<keyword evidence="1" id="KW-1133">Transmembrane helix</keyword>
<dbReference type="EMBL" id="JAHBAY010000003">
    <property type="protein sequence ID" value="MBT0769261.1"/>
    <property type="molecule type" value="Genomic_DNA"/>
</dbReference>
<keyword evidence="3" id="KW-1185">Reference proteome</keyword>